<evidence type="ECO:0000259" key="2">
    <source>
        <dbReference type="PROSITE" id="PS50157"/>
    </source>
</evidence>
<keyword evidence="4" id="KW-1185">Reference proteome</keyword>
<dbReference type="Proteomes" id="UP000646946">
    <property type="component" value="Unassembled WGS sequence"/>
</dbReference>
<comment type="caution">
    <text evidence="3">The sequence shown here is derived from an EMBL/GenBank/DDBJ whole genome shotgun (WGS) entry which is preliminary data.</text>
</comment>
<feature type="transmembrane region" description="Helical" evidence="1">
    <location>
        <begin position="32"/>
        <end position="52"/>
    </location>
</feature>
<evidence type="ECO:0000313" key="4">
    <source>
        <dbReference type="Proteomes" id="UP000646946"/>
    </source>
</evidence>
<evidence type="ECO:0000313" key="3">
    <source>
        <dbReference type="EMBL" id="HIJ99996.1"/>
    </source>
</evidence>
<organism evidence="3 4">
    <name type="scientific">Candidatus Naiadarchaeum limnaeum</name>
    <dbReference type="NCBI Taxonomy" id="2756139"/>
    <lineage>
        <taxon>Archaea</taxon>
        <taxon>Candidatus Undinarchaeota</taxon>
        <taxon>Candidatus Undinarchaeia</taxon>
        <taxon>Candidatus Naiadarchaeales</taxon>
        <taxon>Candidatus Naiadarchaeaceae</taxon>
        <taxon>Candidatus Naiadarchaeum</taxon>
    </lineage>
</organism>
<sequence length="195" mass="22210">MAFKCEKCGHEFNSHDALAQHLDTKHGRKKTYTYALLAVVVLLIIAIGYFVINAPKSPQTPIGNVDDRFVLETNIAHTGLAMHIHPELDITINEQPFIFPEGIGTTSTTMNIIHTHDQTGKLHVESPVVKEFKLRHFFLTWSKWSGKEKVFNSTCILDYCNTDAKKVKMTVNGGENFEYENLILMDLERIEIKYS</sequence>
<dbReference type="PROSITE" id="PS50157">
    <property type="entry name" value="ZINC_FINGER_C2H2_2"/>
    <property type="match status" value="1"/>
</dbReference>
<keyword evidence="1" id="KW-0812">Transmembrane</keyword>
<protein>
    <recommendedName>
        <fullName evidence="2">C2H2-type domain-containing protein</fullName>
    </recommendedName>
</protein>
<dbReference type="InterPro" id="IPR013087">
    <property type="entry name" value="Znf_C2H2_type"/>
</dbReference>
<evidence type="ECO:0000256" key="1">
    <source>
        <dbReference type="SAM" id="Phobius"/>
    </source>
</evidence>
<gene>
    <name evidence="3" type="ORF">H1016_00470</name>
</gene>
<keyword evidence="1" id="KW-1133">Transmembrane helix</keyword>
<accession>A0A832V2V6</accession>
<feature type="domain" description="C2H2-type" evidence="2">
    <location>
        <begin position="3"/>
        <end position="31"/>
    </location>
</feature>
<proteinExistence type="predicted"/>
<reference evidence="3 4" key="1">
    <citation type="journal article" name="Nat. Commun.">
        <title>Undinarchaeota illuminate DPANN phylogeny and the impact of gene transfer on archaeal evolution.</title>
        <authorList>
            <person name="Dombrowski N."/>
            <person name="Williams T.A."/>
            <person name="Sun J."/>
            <person name="Woodcroft B.J."/>
            <person name="Lee J.H."/>
            <person name="Minh B.Q."/>
            <person name="Rinke C."/>
            <person name="Spang A."/>
        </authorList>
    </citation>
    <scope>NUCLEOTIDE SEQUENCE [LARGE SCALE GENOMIC DNA]</scope>
    <source>
        <strain evidence="3">MAG_bin1129</strain>
    </source>
</reference>
<dbReference type="EMBL" id="DVAB01000005">
    <property type="protein sequence ID" value="HIJ99996.1"/>
    <property type="molecule type" value="Genomic_DNA"/>
</dbReference>
<dbReference type="SMART" id="SM00355">
    <property type="entry name" value="ZnF_C2H2"/>
    <property type="match status" value="1"/>
</dbReference>
<dbReference type="PROSITE" id="PS00028">
    <property type="entry name" value="ZINC_FINGER_C2H2_1"/>
    <property type="match status" value="1"/>
</dbReference>
<dbReference type="AlphaFoldDB" id="A0A832V2V6"/>
<keyword evidence="1" id="KW-0472">Membrane</keyword>
<name>A0A832V2V6_9ARCH</name>